<gene>
    <name evidence="7" type="ORF">ATNIH1004_004448</name>
</gene>
<dbReference type="InterPro" id="IPR015943">
    <property type="entry name" value="WD40/YVTN_repeat-like_dom_sf"/>
</dbReference>
<evidence type="ECO:0000313" key="7">
    <source>
        <dbReference type="EMBL" id="KAA8648563.1"/>
    </source>
</evidence>
<dbReference type="Gene3D" id="2.130.10.10">
    <property type="entry name" value="YVTN repeat-like/Quinoprotein amine dehydrogenase"/>
    <property type="match status" value="2"/>
</dbReference>
<dbReference type="InterPro" id="IPR058543">
    <property type="entry name" value="Beta-prop_RSE1/DDB1/CPSF1_2nd"/>
</dbReference>
<evidence type="ECO:0000259" key="4">
    <source>
        <dbReference type="Pfam" id="PF03178"/>
    </source>
</evidence>
<proteinExistence type="predicted"/>
<dbReference type="RefSeq" id="XP_033427924.1">
    <property type="nucleotide sequence ID" value="XM_033569118.1"/>
</dbReference>
<dbReference type="InterPro" id="IPR004871">
    <property type="entry name" value="RSE1/DDB1/CPSF1_C"/>
</dbReference>
<evidence type="ECO:0000256" key="3">
    <source>
        <dbReference type="ARBA" id="ARBA00023242"/>
    </source>
</evidence>
<dbReference type="Pfam" id="PF03178">
    <property type="entry name" value="CPSF_A"/>
    <property type="match status" value="1"/>
</dbReference>
<dbReference type="GO" id="GO:0005634">
    <property type="term" value="C:nucleus"/>
    <property type="evidence" value="ECO:0007669"/>
    <property type="project" value="UniProtKB-SubCell"/>
</dbReference>
<comment type="caution">
    <text evidence="7">The sequence shown here is derived from an EMBL/GenBank/DDBJ whole genome shotgun (WGS) entry which is preliminary data.</text>
</comment>
<dbReference type="GeneID" id="54327150"/>
<feature type="domain" description="RSE1/DDB1/CPSF1 first beta-propeller" evidence="5">
    <location>
        <begin position="51"/>
        <end position="442"/>
    </location>
</feature>
<dbReference type="Pfam" id="PF10433">
    <property type="entry name" value="Beta-prop_RSE1_1st"/>
    <property type="match status" value="1"/>
</dbReference>
<sequence>MAFSMYGQARASYTSVKRHDADPMDIESPTASNMRPKVGLLSHTLVSSPIIQWILPARLRGKHQNDVIFVGERSLEIKEAISGVHLEAVTSKSDFDANIMAAKIINVSTELPWESQMKLGASSESEHTASIMENNLPPQILLLSIASRELVFLYYSNANGQFIHHHRPLPNDVSTFERFGRNIAVEPRSRAVAVSASSDYFGLFILKKPPVLQSQMLHKQLDPIAEERFFRVDGDIIFMEFLYPKNEDGDKVILLLLVAQEQITHAICYEWDPNEPLRDISPRVTKRLLPFEDRLPTMLIPLTKTASFMLITTTSMSIYRSRVDPRRLPTRYPLPAPDHESHRSPLWTRWARPLRNWIYNQKHDDIYLCREDGRIFYLGIGNDGEVETQTQLGQLCCDVDAAFDILDIGHEGGDLLLAAGNTGDGGLFVQKARDHPRCVQKFMNWTPVTDSVLVKSTRHDPSGVDVGADRMFVCSASSFARGAIVELRHGIEAQIGLAVSLEELSGTRDIWTMSDGANGGVFVLTSDPVSSVLLYLSANFGDDICAVDEVDSGLDFSAQTLAAGCTNSGVVIQVTDKAIHLGATSDYFSSFRFHYDAGHSITIAAVDGPSCLIAVAVRAQHEIHLHIKRLTSESNQLQLSNVGDFMRIPYEPVCISIETFGTDYFVFIGTGNGIILVYHLGQNSVTFLSEELVDVEMGDDISKAIDSISTISMTSEGLPNEYVLLCGLRSGILVPFGLSFDRHSDKAAPIVMQQASSQRLGHTSVKIQGRGNLALLTCGQGFWQISCVQSGGRPEYTLNKIWVTDQNNPAYQPRNIYGFSIAGILNSDMDALSDTLFCIADGQLLICTLDRDAKTVPRRIDLPGSATKLAYSQYLKSLIVAYSQTELDTDTDPIKRFTRARIEFVDPDSQHAVVDPREIGAEDESLPWRPQGAAGEKISCILEWTPKKGDEEYHFIVIGTSRKNQTERGRVIFLQTSRDFTTSSRVECRVKYIHKFEKPVYSIAPYGGFTLMVSTGNEIIPLEPKIGESRGFPAARYSILSPAVSITTHEPYVYMSTSRESLMVLKVTEDKLALHAHDRQKLDGLSHVHLGDQKLTLASSRGGRVSILTENGVTENYKMMPVALCEAHLPSSVTKLCLASTGSTVSSHSHVFYGTAMNGTVYRFLTLAEHEWRLLRLLQNLCIRDPIICPFTPRRKRLRTHVGSEPLEFQPSQMHIDGDILDRLVKYGPDFLTQMLDTDEFYTPSTPESGSPQAILDRFSELSRDVLGETPKPVEAVMGWLKRTLYVGF</sequence>
<keyword evidence="3" id="KW-0539">Nucleus</keyword>
<evidence type="ECO:0000259" key="6">
    <source>
        <dbReference type="Pfam" id="PF23726"/>
    </source>
</evidence>
<dbReference type="GO" id="GO:0006397">
    <property type="term" value="P:mRNA processing"/>
    <property type="evidence" value="ECO:0007669"/>
    <property type="project" value="UniProtKB-KW"/>
</dbReference>
<dbReference type="PANTHER" id="PTHR10644">
    <property type="entry name" value="DNA REPAIR/RNA PROCESSING CPSF FAMILY"/>
    <property type="match status" value="1"/>
</dbReference>
<protein>
    <recommendedName>
        <fullName evidence="9">Cleavage/polyadenylation specificity factor A subunit N-terminal domain-containing protein</fullName>
    </recommendedName>
</protein>
<evidence type="ECO:0000313" key="8">
    <source>
        <dbReference type="Proteomes" id="UP000324241"/>
    </source>
</evidence>
<dbReference type="VEuPathDB" id="FungiDB:EYZ11_001114"/>
<dbReference type="InterPro" id="IPR050358">
    <property type="entry name" value="RSE1/DDB1/CFT1"/>
</dbReference>
<feature type="domain" description="RSE1/DDB1/CPSF1 second beta-propeller" evidence="6">
    <location>
        <begin position="500"/>
        <end position="764"/>
    </location>
</feature>
<dbReference type="Proteomes" id="UP000324241">
    <property type="component" value="Unassembled WGS sequence"/>
</dbReference>
<accession>A0A5M9MUK3</accession>
<evidence type="ECO:0000256" key="2">
    <source>
        <dbReference type="ARBA" id="ARBA00022664"/>
    </source>
</evidence>
<evidence type="ECO:0000256" key="1">
    <source>
        <dbReference type="ARBA" id="ARBA00004123"/>
    </source>
</evidence>
<keyword evidence="2" id="KW-0507">mRNA processing</keyword>
<reference evidence="7 8" key="1">
    <citation type="submission" date="2019-08" db="EMBL/GenBank/DDBJ databases">
        <title>The genome sequence of a newly discovered highly antifungal drug resistant Aspergillus species, Aspergillus tanneri NIH 1004.</title>
        <authorList>
            <person name="Mounaud S."/>
            <person name="Singh I."/>
            <person name="Joardar V."/>
            <person name="Pakala S."/>
            <person name="Pakala S."/>
            <person name="Venepally P."/>
            <person name="Chung J.K."/>
            <person name="Losada L."/>
            <person name="Nierman W.C."/>
        </authorList>
    </citation>
    <scope>NUCLEOTIDE SEQUENCE [LARGE SCALE GENOMIC DNA]</scope>
    <source>
        <strain evidence="7 8">NIH1004</strain>
    </source>
</reference>
<dbReference type="EMBL" id="QUQM01000003">
    <property type="protein sequence ID" value="KAA8648563.1"/>
    <property type="molecule type" value="Genomic_DNA"/>
</dbReference>
<feature type="domain" description="RSE1/DDB1/CPSF1 C-terminal" evidence="4">
    <location>
        <begin position="950"/>
        <end position="1224"/>
    </location>
</feature>
<organism evidence="7 8">
    <name type="scientific">Aspergillus tanneri</name>
    <dbReference type="NCBI Taxonomy" id="1220188"/>
    <lineage>
        <taxon>Eukaryota</taxon>
        <taxon>Fungi</taxon>
        <taxon>Dikarya</taxon>
        <taxon>Ascomycota</taxon>
        <taxon>Pezizomycotina</taxon>
        <taxon>Eurotiomycetes</taxon>
        <taxon>Eurotiomycetidae</taxon>
        <taxon>Eurotiales</taxon>
        <taxon>Aspergillaceae</taxon>
        <taxon>Aspergillus</taxon>
        <taxon>Aspergillus subgen. Circumdati</taxon>
    </lineage>
</organism>
<evidence type="ECO:0000259" key="5">
    <source>
        <dbReference type="Pfam" id="PF10433"/>
    </source>
</evidence>
<evidence type="ECO:0008006" key="9">
    <source>
        <dbReference type="Google" id="ProtNLM"/>
    </source>
</evidence>
<dbReference type="GO" id="GO:0003676">
    <property type="term" value="F:nucleic acid binding"/>
    <property type="evidence" value="ECO:0007669"/>
    <property type="project" value="InterPro"/>
</dbReference>
<dbReference type="Pfam" id="PF23726">
    <property type="entry name" value="Beta-prop_RSE1_2nd"/>
    <property type="match status" value="1"/>
</dbReference>
<comment type="subcellular location">
    <subcellularLocation>
        <location evidence="1">Nucleus</location>
    </subcellularLocation>
</comment>
<dbReference type="InterPro" id="IPR018846">
    <property type="entry name" value="Beta-prop_RSE1/DDB1/CPSF1_1st"/>
</dbReference>
<name>A0A5M9MUK3_9EURO</name>
<dbReference type="OrthoDB" id="20774at2759"/>